<keyword evidence="2" id="KW-1185">Reference proteome</keyword>
<evidence type="ECO:0000313" key="1">
    <source>
        <dbReference type="EMBL" id="KAL3121879.1"/>
    </source>
</evidence>
<gene>
    <name evidence="1" type="ORF">niasHT_000444</name>
</gene>
<organism evidence="1 2">
    <name type="scientific">Heterodera trifolii</name>
    <dbReference type="NCBI Taxonomy" id="157864"/>
    <lineage>
        <taxon>Eukaryota</taxon>
        <taxon>Metazoa</taxon>
        <taxon>Ecdysozoa</taxon>
        <taxon>Nematoda</taxon>
        <taxon>Chromadorea</taxon>
        <taxon>Rhabditida</taxon>
        <taxon>Tylenchina</taxon>
        <taxon>Tylenchomorpha</taxon>
        <taxon>Tylenchoidea</taxon>
        <taxon>Heteroderidae</taxon>
        <taxon>Heteroderinae</taxon>
        <taxon>Heterodera</taxon>
    </lineage>
</organism>
<dbReference type="AlphaFoldDB" id="A0ABD2M336"/>
<dbReference type="SUPFAM" id="SSF81301">
    <property type="entry name" value="Nucleotidyltransferase"/>
    <property type="match status" value="1"/>
</dbReference>
<reference evidence="1 2" key="1">
    <citation type="submission" date="2024-10" db="EMBL/GenBank/DDBJ databases">
        <authorList>
            <person name="Kim D."/>
        </authorList>
    </citation>
    <scope>NUCLEOTIDE SEQUENCE [LARGE SCALE GENOMIC DNA]</scope>
    <source>
        <strain evidence="1">BH-2024</strain>
    </source>
</reference>
<proteinExistence type="predicted"/>
<evidence type="ECO:0000313" key="2">
    <source>
        <dbReference type="Proteomes" id="UP001620626"/>
    </source>
</evidence>
<protein>
    <recommendedName>
        <fullName evidence="3">Polymerase nucleotidyl transferase domain-containing protein</fullName>
    </recommendedName>
</protein>
<dbReference type="InterPro" id="IPR043519">
    <property type="entry name" value="NT_sf"/>
</dbReference>
<evidence type="ECO:0008006" key="3">
    <source>
        <dbReference type="Google" id="ProtNLM"/>
    </source>
</evidence>
<dbReference type="Proteomes" id="UP001620626">
    <property type="component" value="Unassembled WGS sequence"/>
</dbReference>
<sequence length="371" mass="43410">MDQQGIDMLMLGTFINEIEHRIKMIKDIRKLEHLSAWHLDKNGTENAIENWKQMEWQIVNMKVENRSKFLNFEHQLYQILRNLLHLTDGESQRFNVKSEFEKQNLKKQMVLKNLLRAYNEDEEFKEKPFNMPKLKEILQFNMGEVLFEKKVGRWQKMMAQIEIDKDLFDKSQLARKDEHFLLPTFPLLSQQLFTAKRENVLMENVQIFENYFTTFLYGNKQKAEAFMRKIDGAINQIMEIVDKWSNQRAWLLVSGSLLLNSHTIGSDVNLVCLTPGEWLKVKDFMGIDKNAQCVQNKCTGEAANAAALFCKICENKHASGLVKIESESIMLIRFDFDGIPFDISLVTVPSMENLPLGITDDELDKMLRKFN</sequence>
<dbReference type="Gene3D" id="3.30.460.10">
    <property type="entry name" value="Beta Polymerase, domain 2"/>
    <property type="match status" value="1"/>
</dbReference>
<accession>A0ABD2M336</accession>
<comment type="caution">
    <text evidence="1">The sequence shown here is derived from an EMBL/GenBank/DDBJ whole genome shotgun (WGS) entry which is preliminary data.</text>
</comment>
<dbReference type="EMBL" id="JBICBT010000174">
    <property type="protein sequence ID" value="KAL3121879.1"/>
    <property type="molecule type" value="Genomic_DNA"/>
</dbReference>
<name>A0ABD2M336_9BILA</name>